<comment type="caution">
    <text evidence="7">The sequence shown here is derived from an EMBL/GenBank/DDBJ whole genome shotgun (WGS) entry which is preliminary data.</text>
</comment>
<dbReference type="Pfam" id="PF00440">
    <property type="entry name" value="TetR_N"/>
    <property type="match status" value="1"/>
</dbReference>
<keyword evidence="2 4" id="KW-0238">DNA-binding</keyword>
<proteinExistence type="predicted"/>
<reference evidence="7 8" key="1">
    <citation type="submission" date="2020-04" db="EMBL/GenBank/DDBJ databases">
        <title>MicrobeNet Type strains.</title>
        <authorList>
            <person name="Nicholson A.C."/>
        </authorList>
    </citation>
    <scope>NUCLEOTIDE SEQUENCE [LARGE SCALE GENOMIC DNA]</scope>
    <source>
        <strain evidence="7 8">ATCC BAA-14</strain>
    </source>
</reference>
<evidence type="ECO:0000256" key="2">
    <source>
        <dbReference type="ARBA" id="ARBA00023125"/>
    </source>
</evidence>
<feature type="region of interest" description="Disordered" evidence="5">
    <location>
        <begin position="1"/>
        <end position="36"/>
    </location>
</feature>
<feature type="domain" description="HTH tetR-type" evidence="6">
    <location>
        <begin position="33"/>
        <end position="93"/>
    </location>
</feature>
<accession>A0A846WT70</accession>
<dbReference type="RefSeq" id="WP_006369976.1">
    <property type="nucleotide sequence ID" value="NZ_CP073075.1"/>
</dbReference>
<keyword evidence="3" id="KW-0804">Transcription</keyword>
<evidence type="ECO:0000313" key="7">
    <source>
        <dbReference type="EMBL" id="NKY04337.1"/>
    </source>
</evidence>
<dbReference type="EMBL" id="JAAXPC010000017">
    <property type="protein sequence ID" value="NKY04337.1"/>
    <property type="molecule type" value="Genomic_DNA"/>
</dbReference>
<organism evidence="7 8">
    <name type="scientific">Gordonia polyisoprenivorans</name>
    <dbReference type="NCBI Taxonomy" id="84595"/>
    <lineage>
        <taxon>Bacteria</taxon>
        <taxon>Bacillati</taxon>
        <taxon>Actinomycetota</taxon>
        <taxon>Actinomycetes</taxon>
        <taxon>Mycobacteriales</taxon>
        <taxon>Gordoniaceae</taxon>
        <taxon>Gordonia</taxon>
    </lineage>
</organism>
<evidence type="ECO:0000256" key="4">
    <source>
        <dbReference type="PROSITE-ProRule" id="PRU00335"/>
    </source>
</evidence>
<evidence type="ECO:0000256" key="1">
    <source>
        <dbReference type="ARBA" id="ARBA00023015"/>
    </source>
</evidence>
<dbReference type="InterPro" id="IPR050109">
    <property type="entry name" value="HTH-type_TetR-like_transc_reg"/>
</dbReference>
<evidence type="ECO:0000256" key="3">
    <source>
        <dbReference type="ARBA" id="ARBA00023163"/>
    </source>
</evidence>
<dbReference type="InterPro" id="IPR009057">
    <property type="entry name" value="Homeodomain-like_sf"/>
</dbReference>
<dbReference type="PANTHER" id="PTHR30055:SF234">
    <property type="entry name" value="HTH-TYPE TRANSCRIPTIONAL REGULATOR BETI"/>
    <property type="match status" value="1"/>
</dbReference>
<dbReference type="Gene3D" id="1.10.357.10">
    <property type="entry name" value="Tetracycline Repressor, domain 2"/>
    <property type="match status" value="1"/>
</dbReference>
<dbReference type="PROSITE" id="PS50977">
    <property type="entry name" value="HTH_TETR_2"/>
    <property type="match status" value="1"/>
</dbReference>
<dbReference type="InterPro" id="IPR001647">
    <property type="entry name" value="HTH_TetR"/>
</dbReference>
<feature type="DNA-binding region" description="H-T-H motif" evidence="4">
    <location>
        <begin position="56"/>
        <end position="75"/>
    </location>
</feature>
<dbReference type="Proteomes" id="UP000563898">
    <property type="component" value="Unassembled WGS sequence"/>
</dbReference>
<keyword evidence="1" id="KW-0805">Transcription regulation</keyword>
<evidence type="ECO:0000256" key="5">
    <source>
        <dbReference type="SAM" id="MobiDB-lite"/>
    </source>
</evidence>
<sequence>MYSAPDEPAPAAPPTDDLSSVPLKRTPTQSRSREKVSKALAAADRIAVREGVDALTLTRVAEEAGLSVGALHQYLPDRDAIAAALVARYHERIENLMDDVIDRIEVEEIADPVAEVIGHIAGIYTDERSVQIVRSIARLPGGPSRAHKARMAVKVCELMQACGLTGCDMTVARTVFAAADAVMHEAFSAVGEDGATTPDTALLAELEDMIRAYLDQR</sequence>
<dbReference type="SUPFAM" id="SSF46689">
    <property type="entry name" value="Homeodomain-like"/>
    <property type="match status" value="1"/>
</dbReference>
<dbReference type="GO" id="GO:0000976">
    <property type="term" value="F:transcription cis-regulatory region binding"/>
    <property type="evidence" value="ECO:0007669"/>
    <property type="project" value="TreeGrafter"/>
</dbReference>
<dbReference type="AlphaFoldDB" id="A0A846WT70"/>
<protein>
    <submittedName>
        <fullName evidence="7">TetR/AcrR family transcriptional regulator</fullName>
    </submittedName>
</protein>
<evidence type="ECO:0000259" key="6">
    <source>
        <dbReference type="PROSITE" id="PS50977"/>
    </source>
</evidence>
<dbReference type="GO" id="GO:0003700">
    <property type="term" value="F:DNA-binding transcription factor activity"/>
    <property type="evidence" value="ECO:0007669"/>
    <property type="project" value="TreeGrafter"/>
</dbReference>
<evidence type="ECO:0000313" key="8">
    <source>
        <dbReference type="Proteomes" id="UP000563898"/>
    </source>
</evidence>
<gene>
    <name evidence="7" type="ORF">HGA05_22475</name>
</gene>
<dbReference type="PANTHER" id="PTHR30055">
    <property type="entry name" value="HTH-TYPE TRANSCRIPTIONAL REGULATOR RUTR"/>
    <property type="match status" value="1"/>
</dbReference>
<name>A0A846WT70_9ACTN</name>